<feature type="compositionally biased region" description="Basic and acidic residues" evidence="1">
    <location>
        <begin position="194"/>
        <end position="211"/>
    </location>
</feature>
<gene>
    <name evidence="2" type="ORF">HYALB_00006755</name>
</gene>
<evidence type="ECO:0000313" key="2">
    <source>
        <dbReference type="EMBL" id="CAG8983790.1"/>
    </source>
</evidence>
<feature type="compositionally biased region" description="Acidic residues" evidence="1">
    <location>
        <begin position="13"/>
        <end position="22"/>
    </location>
</feature>
<feature type="region of interest" description="Disordered" evidence="1">
    <location>
        <begin position="76"/>
        <end position="211"/>
    </location>
</feature>
<organism evidence="2 3">
    <name type="scientific">Hymenoscyphus albidus</name>
    <dbReference type="NCBI Taxonomy" id="595503"/>
    <lineage>
        <taxon>Eukaryota</taxon>
        <taxon>Fungi</taxon>
        <taxon>Dikarya</taxon>
        <taxon>Ascomycota</taxon>
        <taxon>Pezizomycotina</taxon>
        <taxon>Leotiomycetes</taxon>
        <taxon>Helotiales</taxon>
        <taxon>Helotiaceae</taxon>
        <taxon>Hymenoscyphus</taxon>
    </lineage>
</organism>
<dbReference type="AlphaFoldDB" id="A0A9N9Q8E7"/>
<feature type="region of interest" description="Disordered" evidence="1">
    <location>
        <begin position="1"/>
        <end position="38"/>
    </location>
</feature>
<dbReference type="EMBL" id="CAJVRM010000740">
    <property type="protein sequence ID" value="CAG8983790.1"/>
    <property type="molecule type" value="Genomic_DNA"/>
</dbReference>
<feature type="compositionally biased region" description="Basic and acidic residues" evidence="1">
    <location>
        <begin position="1"/>
        <end position="12"/>
    </location>
</feature>
<evidence type="ECO:0000256" key="1">
    <source>
        <dbReference type="SAM" id="MobiDB-lite"/>
    </source>
</evidence>
<feature type="compositionally biased region" description="Low complexity" evidence="1">
    <location>
        <begin position="81"/>
        <end position="96"/>
    </location>
</feature>
<reference evidence="2" key="1">
    <citation type="submission" date="2021-07" db="EMBL/GenBank/DDBJ databases">
        <authorList>
            <person name="Durling M."/>
        </authorList>
    </citation>
    <scope>NUCLEOTIDE SEQUENCE</scope>
</reference>
<feature type="compositionally biased region" description="Basic and acidic residues" evidence="1">
    <location>
        <begin position="163"/>
        <end position="181"/>
    </location>
</feature>
<keyword evidence="3" id="KW-1185">Reference proteome</keyword>
<comment type="caution">
    <text evidence="2">The sequence shown here is derived from an EMBL/GenBank/DDBJ whole genome shotgun (WGS) entry which is preliminary data.</text>
</comment>
<accession>A0A9N9Q8E7</accession>
<protein>
    <submittedName>
        <fullName evidence="2">Uncharacterized protein</fullName>
    </submittedName>
</protein>
<proteinExistence type="predicted"/>
<sequence length="232" mass="25987">MTKEPQKTKEGAVEESEVEEELAIVGKEEGERKLTSPFGEGLESAVMKEEGEANMEDKFKLYIVVEDYMMEDFPALPARDTSITPTPSPNPNQSTIQRDTTPPHQTPDKSTPSIQSIPPPPSIPFLSYSNTTPFTSPFGSFPEAGPVADAMRGQVTSAGGDGESDRGNGKRKRTWMEYRDGDGDDGQEEEEREERDREKREERARKKREAVRERVRIMCGGKGLMGQKFVRR</sequence>
<dbReference type="Proteomes" id="UP000701801">
    <property type="component" value="Unassembled WGS sequence"/>
</dbReference>
<feature type="compositionally biased region" description="Acidic residues" evidence="1">
    <location>
        <begin position="182"/>
        <end position="193"/>
    </location>
</feature>
<evidence type="ECO:0000313" key="3">
    <source>
        <dbReference type="Proteomes" id="UP000701801"/>
    </source>
</evidence>
<name>A0A9N9Q8E7_9HELO</name>